<dbReference type="InterPro" id="IPR045851">
    <property type="entry name" value="AMP-bd_C_sf"/>
</dbReference>
<reference evidence="6" key="1">
    <citation type="submission" date="2022-06" db="EMBL/GenBank/DDBJ databases">
        <title>Amycolatopsis iheyaensis sp. nov., a new species of the genus Amycolatopsis isolated from soil in Iheya island, Japan.</title>
        <authorList>
            <person name="Ngamcharungchit C."/>
            <person name="Kanto H."/>
            <person name="Take A."/>
            <person name="Intra B."/>
            <person name="Matsumoto A."/>
            <person name="Panbangred W."/>
            <person name="Inahashi Y."/>
        </authorList>
    </citation>
    <scope>NUCLEOTIDE SEQUENCE</scope>
    <source>
        <strain evidence="6">OK19-0408</strain>
    </source>
</reference>
<dbReference type="InterPro" id="IPR000873">
    <property type="entry name" value="AMP-dep_synth/lig_dom"/>
</dbReference>
<dbReference type="FunFam" id="3.40.50.12780:FF:000012">
    <property type="entry name" value="Non-ribosomal peptide synthetase"/>
    <property type="match status" value="1"/>
</dbReference>
<evidence type="ECO:0000313" key="7">
    <source>
        <dbReference type="Proteomes" id="UP001144096"/>
    </source>
</evidence>
<name>A0A9X2N9B9_9PSEU</name>
<evidence type="ECO:0000256" key="3">
    <source>
        <dbReference type="ARBA" id="ARBA00022553"/>
    </source>
</evidence>
<evidence type="ECO:0000256" key="4">
    <source>
        <dbReference type="ARBA" id="ARBA00022737"/>
    </source>
</evidence>
<dbReference type="PANTHER" id="PTHR45527:SF1">
    <property type="entry name" value="FATTY ACID SYNTHASE"/>
    <property type="match status" value="1"/>
</dbReference>
<keyword evidence="7" id="KW-1185">Reference proteome</keyword>
<dbReference type="InterPro" id="IPR020845">
    <property type="entry name" value="AMP-binding_CS"/>
</dbReference>
<dbReference type="FunFam" id="3.30.559.10:FF:000012">
    <property type="entry name" value="Non-ribosomal peptide synthetase"/>
    <property type="match status" value="1"/>
</dbReference>
<dbReference type="SUPFAM" id="SSF56801">
    <property type="entry name" value="Acetyl-CoA synthetase-like"/>
    <property type="match status" value="3"/>
</dbReference>
<dbReference type="GO" id="GO:0043041">
    <property type="term" value="P:amino acid activation for nonribosomal peptide biosynthetic process"/>
    <property type="evidence" value="ECO:0007669"/>
    <property type="project" value="TreeGrafter"/>
</dbReference>
<dbReference type="NCBIfam" id="NF003417">
    <property type="entry name" value="PRK04813.1"/>
    <property type="match status" value="4"/>
</dbReference>
<dbReference type="SUPFAM" id="SSF53335">
    <property type="entry name" value="S-adenosyl-L-methionine-dependent methyltransferases"/>
    <property type="match status" value="1"/>
</dbReference>
<feature type="domain" description="Carrier" evidence="5">
    <location>
        <begin position="2936"/>
        <end position="3011"/>
    </location>
</feature>
<dbReference type="PROSITE" id="PS50075">
    <property type="entry name" value="CARRIER"/>
    <property type="match status" value="3"/>
</dbReference>
<dbReference type="InterPro" id="IPR042099">
    <property type="entry name" value="ANL_N_sf"/>
</dbReference>
<evidence type="ECO:0000256" key="1">
    <source>
        <dbReference type="ARBA" id="ARBA00001957"/>
    </source>
</evidence>
<dbReference type="GO" id="GO:0031177">
    <property type="term" value="F:phosphopantetheine binding"/>
    <property type="evidence" value="ECO:0007669"/>
    <property type="project" value="InterPro"/>
</dbReference>
<dbReference type="Gene3D" id="1.10.1200.10">
    <property type="entry name" value="ACP-like"/>
    <property type="match status" value="2"/>
</dbReference>
<dbReference type="InterPro" id="IPR036736">
    <property type="entry name" value="ACP-like_sf"/>
</dbReference>
<dbReference type="InterPro" id="IPR010071">
    <property type="entry name" value="AA_adenyl_dom"/>
</dbReference>
<dbReference type="InterPro" id="IPR013217">
    <property type="entry name" value="Methyltransf_12"/>
</dbReference>
<dbReference type="PROSITE" id="PS00455">
    <property type="entry name" value="AMP_BINDING"/>
    <property type="match status" value="3"/>
</dbReference>
<dbReference type="SUPFAM" id="SSF52777">
    <property type="entry name" value="CoA-dependent acyltransferases"/>
    <property type="match status" value="4"/>
</dbReference>
<evidence type="ECO:0000256" key="2">
    <source>
        <dbReference type="ARBA" id="ARBA00022450"/>
    </source>
</evidence>
<dbReference type="SUPFAM" id="SSF47336">
    <property type="entry name" value="ACP-like"/>
    <property type="match status" value="3"/>
</dbReference>
<dbReference type="PROSITE" id="PS00012">
    <property type="entry name" value="PHOSPHOPANTETHEINE"/>
    <property type="match status" value="1"/>
</dbReference>
<keyword evidence="2" id="KW-0596">Phosphopantetheine</keyword>
<dbReference type="CDD" id="cd12117">
    <property type="entry name" value="A_NRPS_Srf_like"/>
    <property type="match status" value="1"/>
</dbReference>
<comment type="cofactor">
    <cofactor evidence="1">
        <name>pantetheine 4'-phosphate</name>
        <dbReference type="ChEBI" id="CHEBI:47942"/>
    </cofactor>
</comment>
<dbReference type="CDD" id="cd02440">
    <property type="entry name" value="AdoMet_MTases"/>
    <property type="match status" value="1"/>
</dbReference>
<feature type="domain" description="Carrier" evidence="5">
    <location>
        <begin position="1901"/>
        <end position="1976"/>
    </location>
</feature>
<proteinExistence type="predicted"/>
<dbReference type="Pfam" id="PF00550">
    <property type="entry name" value="PP-binding"/>
    <property type="match status" value="3"/>
</dbReference>
<dbReference type="FunFam" id="1.10.1200.10:FF:000016">
    <property type="entry name" value="Non-ribosomal peptide synthase"/>
    <property type="match status" value="3"/>
</dbReference>
<dbReference type="EMBL" id="JAMXQV010000003">
    <property type="protein sequence ID" value="MCR6483018.1"/>
    <property type="molecule type" value="Genomic_DNA"/>
</dbReference>
<dbReference type="Pfam" id="PF00501">
    <property type="entry name" value="AMP-binding"/>
    <property type="match status" value="3"/>
</dbReference>
<dbReference type="Gene3D" id="3.30.559.10">
    <property type="entry name" value="Chloramphenicol acetyltransferase-like domain"/>
    <property type="match status" value="2"/>
</dbReference>
<dbReference type="InterPro" id="IPR029063">
    <property type="entry name" value="SAM-dependent_MTases_sf"/>
</dbReference>
<dbReference type="Gene3D" id="3.30.300.30">
    <property type="match status" value="4"/>
</dbReference>
<dbReference type="Proteomes" id="UP001144096">
    <property type="component" value="Unassembled WGS sequence"/>
</dbReference>
<dbReference type="SMART" id="SM00824">
    <property type="entry name" value="PKS_TE"/>
    <property type="match status" value="1"/>
</dbReference>
<comment type="caution">
    <text evidence="6">The sequence shown here is derived from an EMBL/GenBank/DDBJ whole genome shotgun (WGS) entry which is preliminary data.</text>
</comment>
<dbReference type="GO" id="GO:0008610">
    <property type="term" value="P:lipid biosynthetic process"/>
    <property type="evidence" value="ECO:0007669"/>
    <property type="project" value="UniProtKB-ARBA"/>
</dbReference>
<dbReference type="GO" id="GO:0005829">
    <property type="term" value="C:cytosol"/>
    <property type="evidence" value="ECO:0007669"/>
    <property type="project" value="TreeGrafter"/>
</dbReference>
<dbReference type="SUPFAM" id="SSF53474">
    <property type="entry name" value="alpha/beta-Hydrolases"/>
    <property type="match status" value="1"/>
</dbReference>
<feature type="domain" description="Carrier" evidence="5">
    <location>
        <begin position="843"/>
        <end position="918"/>
    </location>
</feature>
<dbReference type="Gene3D" id="3.40.50.1820">
    <property type="entry name" value="alpha/beta hydrolase"/>
    <property type="match status" value="1"/>
</dbReference>
<dbReference type="Gene3D" id="3.30.559.30">
    <property type="entry name" value="Nonribosomal peptide synthetase, condensation domain"/>
    <property type="match status" value="2"/>
</dbReference>
<dbReference type="PANTHER" id="PTHR45527">
    <property type="entry name" value="NONRIBOSOMAL PEPTIDE SYNTHETASE"/>
    <property type="match status" value="1"/>
</dbReference>
<accession>A0A9X2N9B9</accession>
<dbReference type="NCBIfam" id="TIGR01733">
    <property type="entry name" value="AA-adenyl-dom"/>
    <property type="match status" value="3"/>
</dbReference>
<sequence length="3275" mass="345471">MTGNTGGFAELFGAVAADGPERVALACGARRWTYAELDAWTGRWAAWLRSRGLRAGDRVALVLPRSPEWVAAVVAAAKAGVVFVPVDPAYPAARREQMLADAGASLVLGAEPAPGVVDVRSAEFAAELAAVPPAGPWPAAPGAPAYLIYTSGSTGVPKGVLVSQSGVANLVATHRKHLAPAPDMRVLLVSSPSFDAAFWDLCLALLSGGAAVVPPPGWQPSGAGMAELCAESGITHLTVPPSLLATTPEGETLPTVRTLVVAGEACSPALVTRFAAGRRMVNAYGPTETTVCATISAPLTAGPPPIGRPVAGARVYVLDARLRLVAPGTPGELYVAGPAVALGYHRRPGPTAARFLPDPHGAPGTRMYRTGDVVRWSQDGLLEFVGRADDQVKVRGFRIELGEVESALAAHPAVGAAAAAVHRGERTGEHLVGYVTGRETVVRDETVVAEWQSTYDGLYAGLTSEFEGWNSAYDGAPIPVAEMAAWRAERVRQVLESAPRRVLEIGAGSGIVLSGVAPSTVEYWGTDLSPHAVSGLAERIASEPWAERVTLRAQAADDFSGLPPGRFDVVVLNSVVQYFPGTGYLERVLAGARELLAPGGRIFVGDVRNLRTLPALRAGIAVAHGASPEAAREAALGAGPEPELVLDPGFFAGLSGFSGVEVRVPRAGFRNELSAHRLDVVLHTGPARDVSALERRDWAEFGSASELAGLADVRVLGIPNARLAEESALLAGTAPSTGVDPDELYTLGGRVTVSDAGPDLVDVVFAAGALRLCPAPGPAAPATAPARRRVEGAEVRAFVAERLPAHLVPATVVVLDTLPVTVNGKLDRAALPAPTFGSRGGRAPRTPREDLLSGLFAEVLGLPSVGVDDGFFDLGGHSLLATRLVSRIRAVLGAEVPIRDVFAAPTVAGLARLIDDGAPVRPPLARRARPAEVPLSFAQRRLWFLHRVEGPSATYNMPFVLRLKGTLDVGALRAALGDVVARHEILRTVVADRDQAPVQIVTPPAEVALPRRRVAPGKLAEHLREAVRYGFDLAGEPPFRVELAELGPTDHVLVLLLHHIAGDGWSAGPLARDLVAAYAARCAGEAPQWSELPVQYADYTLWQRELLGEESDPDSELTRQLGYWRTRLAGLPERTELPTDRPRPAVASHRGGELRFDWDTRLHRRLRDLAAATGTTLFMVVQAGLAAVLGRLGAGTDVALGTPVAGRLDEKLDDLVGFFVNTLVLRTDTSGDPTFAELLARVRESDLAAYAHQDLPFEHLVDALNPRRSAGHHPLFQVSLAVQNTPAGRFDLPGLDVRGEAAPVGTARFDLALNLSERAAAGGLTGMAEYRTDLFDATTVEALVARWERLLLAVTEDPQRRIGRVDLLSGAEREALAAHGTGPAATAPVTSLAALFEAQAARTPGRLAVVADRTELTYAALNEQANRLARLLIARGIGPEQVVALALPRSELWVVAVLAVFKAGAAYVPVDPDYPAARIEYMLADARPVLLLTTTGAVPADGVDALLLDTASVAAELATHAATDPADADRVRPLRPEHPAYLIYTSGSTGRPKGVLMPAAALLNLLPAHAAVVPADRPLRTAQFASHSFDASIQELLSALLYGKTLVVVPAAARTDMAALATWFAETGANELYTVNAVLEALVDAAREQGSTLPELTGVIHAGEALQAGDEVRRFCAQVPGRRLHNQYGPTETHVVTSHTLPGDPEDWRLPVPIGGPVAGVTVRVLDAGLLPVPPGRPGELYVGGACLARGYAHRPGLTASRFVADPAGPPGARLYRTGDRVRWQAGGTLEFLGRTDDQVKIRGFRVEPGEVAAVLAQHPDVVQAAVAVRADDGGEPRLVGYAAGGARDGAALRAFLAERLPAHLVPAAVVVLDELPRTPNGKVDTPALPAPLFAEPVRRLPRSPREELLCGLFAEVLGLPEVGPDDDFFVLGGHSLLVTRLANRVRSTLGAELPIRTVFETSTVAGLAARLDGGATRVPLRPAVRPDRLPLSHGQRRLWFLSRLDGPAATYNLPLVLRVTGDLDVDALCAAWHDVTTRQEALRTVFDTDDAGPFAVIRPEAPAPERAVVPEAALAERVRDAVRHGFDLAAEAPARLSVFEVGRHDHVIVLLVHHIAGDGWSSAPLARDLRTAYEHRVRGTAPSWPDLPVQYADYALWQQETLGSAEDPGSPLAAQLGFWRATLAGLPDRLELPADRPRPAVATGLGDSFTFTFDAGLHREVLAVARAHGATVFMVLQAALSALLTRVGAGTDIVLGAPVAGRHDDALDDVVGFFVSMLVLRTDTSGDPSFAELLARVRETDLAAYAHQDVPFEMLVEHLAPARSAAHHPLFQVSLTLQSAPAGEFTLPGLTVVPQEASLGAARFDLSFGLQEHHENGDPAGISGLCEFSTDLFDPATAADLVTRWRRLLAAVLADPGTRIGAVELLDPAELRHLAVPPAPTRPGDLAGAWAAQVARTPEAIAVEDGEERLSYRELDRRAAVLAARLRDAGAGPETPVGVLLGRSAAFVVAVLAIVRAGAAYVPIDSTQPAARTELILRDTAAIAVLAGDDDVTGFGLPVIRAVAGEPMAGAVARRPDSLAYVMYTSGSTGTPKGVAVTDQAVLDLAGDPAWRHGHAERVLQHASTAFDASTYELWVPLLTGGRIVVAPLGGLDAAALRRAIGAAGITGLFITAALFAVIAEDDPAAFRGVREVWAGGEVVSPRAVRRVLDACPGTVVGNGYGPTETTTFATCHTTRGPVGDVFPIGAPLSGMAVRVLDDRLRPVVPGAPGELYLAGTGLARGYLGRPAATAERFTADPAGPPGARMYRTGDRVRRGRDGELVYLGRTDDQLKIRGFRIEPGEVAHVLTGHPRVRQAAVAARGDGPGDVRLVAYVVPAAAGVDPAELRDHLAALLPAYLLPSAIVVLDALPLTANGKLDRAALPAPPATSGPARRLPRSPREQVLCTLFAEVLDVDEAGVDDDFFVLGGSSVLAVRLIDRVRAATGRDMPIRLLFDAPTPARLAERLDDDTADGEALQVLLPLRSGGGLAPLFCFHAGGGLGWSYAGLLRHIGATRPLYVLQARGIAEPGPLPESIAEMAADYATRLQSVQPSGPYHLLGWSFGGLVAHAVAAELERRGHRVELLALLDTSVPDPDDRPEELPTEQDHLRGLLHVFAPEQADAAGPLDAAQVLATIRGAGTAFARFDAEQFEALREVLLNNYRITMSHRPPSFGGNALLFTATRARAVPAPTAEDWRPYVKGTVAVHEIGCAHHEMTAPAPLTRIGKALAAYWAD</sequence>
<dbReference type="Gene3D" id="3.40.50.150">
    <property type="entry name" value="Vaccinia Virus protein VP39"/>
    <property type="match status" value="1"/>
</dbReference>
<gene>
    <name evidence="6" type="ORF">M8542_09320</name>
</gene>
<dbReference type="InterPro" id="IPR001031">
    <property type="entry name" value="Thioesterase"/>
</dbReference>
<dbReference type="InterPro" id="IPR001242">
    <property type="entry name" value="Condensation_dom"/>
</dbReference>
<dbReference type="FunFam" id="3.30.300.30:FF:000010">
    <property type="entry name" value="Enterobactin synthetase component F"/>
    <property type="match status" value="1"/>
</dbReference>
<dbReference type="Pfam" id="PF00668">
    <property type="entry name" value="Condensation"/>
    <property type="match status" value="2"/>
</dbReference>
<dbReference type="SMART" id="SM00823">
    <property type="entry name" value="PKS_PP"/>
    <property type="match status" value="3"/>
</dbReference>
<dbReference type="Gene3D" id="3.40.50.12780">
    <property type="entry name" value="N-terminal domain of ligase-like"/>
    <property type="match status" value="2"/>
</dbReference>
<organism evidence="6 7">
    <name type="scientific">Amycolatopsis iheyensis</name>
    <dbReference type="NCBI Taxonomy" id="2945988"/>
    <lineage>
        <taxon>Bacteria</taxon>
        <taxon>Bacillati</taxon>
        <taxon>Actinomycetota</taxon>
        <taxon>Actinomycetes</taxon>
        <taxon>Pseudonocardiales</taxon>
        <taxon>Pseudonocardiaceae</taxon>
        <taxon>Amycolatopsis</taxon>
    </lineage>
</organism>
<dbReference type="GO" id="GO:0072330">
    <property type="term" value="P:monocarboxylic acid biosynthetic process"/>
    <property type="evidence" value="ECO:0007669"/>
    <property type="project" value="UniProtKB-ARBA"/>
</dbReference>
<dbReference type="Pfam" id="PF08242">
    <property type="entry name" value="Methyltransf_12"/>
    <property type="match status" value="1"/>
</dbReference>
<dbReference type="InterPro" id="IPR020806">
    <property type="entry name" value="PKS_PP-bd"/>
</dbReference>
<dbReference type="InterPro" id="IPR029058">
    <property type="entry name" value="AB_hydrolase_fold"/>
</dbReference>
<dbReference type="InterPro" id="IPR023213">
    <property type="entry name" value="CAT-like_dom_sf"/>
</dbReference>
<evidence type="ECO:0000259" key="5">
    <source>
        <dbReference type="PROSITE" id="PS50075"/>
    </source>
</evidence>
<dbReference type="GO" id="GO:0003824">
    <property type="term" value="F:catalytic activity"/>
    <property type="evidence" value="ECO:0007669"/>
    <property type="project" value="InterPro"/>
</dbReference>
<evidence type="ECO:0000313" key="6">
    <source>
        <dbReference type="EMBL" id="MCR6483018.1"/>
    </source>
</evidence>
<dbReference type="FunFam" id="3.40.50.980:FF:000001">
    <property type="entry name" value="Non-ribosomal peptide synthetase"/>
    <property type="match status" value="1"/>
</dbReference>
<keyword evidence="4" id="KW-0677">Repeat</keyword>
<dbReference type="InterPro" id="IPR009081">
    <property type="entry name" value="PP-bd_ACP"/>
</dbReference>
<dbReference type="GO" id="GO:0009403">
    <property type="term" value="P:toxin biosynthetic process"/>
    <property type="evidence" value="ECO:0007669"/>
    <property type="project" value="UniProtKB-ARBA"/>
</dbReference>
<dbReference type="Gene3D" id="2.30.38.10">
    <property type="entry name" value="Luciferase, Domain 3"/>
    <property type="match status" value="1"/>
</dbReference>
<dbReference type="CDD" id="cd19540">
    <property type="entry name" value="LCL_NRPS-like"/>
    <property type="match status" value="2"/>
</dbReference>
<keyword evidence="3" id="KW-0597">Phosphoprotein</keyword>
<dbReference type="RefSeq" id="WP_257919631.1">
    <property type="nucleotide sequence ID" value="NZ_JAMXQV010000003.1"/>
</dbReference>
<dbReference type="InterPro" id="IPR025110">
    <property type="entry name" value="AMP-bd_C"/>
</dbReference>
<protein>
    <submittedName>
        <fullName evidence="6">Amino acid adenylation domain-containing protein</fullName>
    </submittedName>
</protein>
<dbReference type="InterPro" id="IPR006162">
    <property type="entry name" value="Ppantetheine_attach_site"/>
</dbReference>
<dbReference type="Gene3D" id="3.40.50.980">
    <property type="match status" value="2"/>
</dbReference>
<dbReference type="InterPro" id="IPR020802">
    <property type="entry name" value="TesA-like"/>
</dbReference>
<dbReference type="Pfam" id="PF00975">
    <property type="entry name" value="Thioesterase"/>
    <property type="match status" value="1"/>
</dbReference>
<dbReference type="Pfam" id="PF13193">
    <property type="entry name" value="AMP-binding_C"/>
    <property type="match status" value="2"/>
</dbReference>